<dbReference type="Gene3D" id="1.10.490.10">
    <property type="entry name" value="Globins"/>
    <property type="match status" value="1"/>
</dbReference>
<dbReference type="eggNOG" id="ENOG502ZEAE">
    <property type="taxonomic scope" value="Bacteria"/>
</dbReference>
<dbReference type="InterPro" id="IPR009050">
    <property type="entry name" value="Globin-like_sf"/>
</dbReference>
<dbReference type="AlphaFoldDB" id="F2IV10"/>
<protein>
    <submittedName>
        <fullName evidence="1">ATP-dependent Clp protease proteolytic subunit</fullName>
    </submittedName>
</protein>
<dbReference type="HOGENOM" id="CLU_1925629_0_0_5"/>
<dbReference type="GO" id="GO:0006508">
    <property type="term" value="P:proteolysis"/>
    <property type="evidence" value="ECO:0007669"/>
    <property type="project" value="UniProtKB-KW"/>
</dbReference>
<proteinExistence type="predicted"/>
<name>F2IV10_POLGS</name>
<sequence length="131" mass="13769">MTLYLTLGGRPAIRQAVAAVLTEPMPEAGGGTVPAAAATAADDLTEFLVFLFGGAPIYEGPPISHTLAPYCADPGGYDRFVDRLARHLVGRNLPVRVEAELRVLLERVRRHVVGASCAAQMTGPAAQQTCA</sequence>
<dbReference type="STRING" id="991905.SL003B_1812"/>
<keyword evidence="2" id="KW-1185">Reference proteome</keyword>
<organism evidence="1 2">
    <name type="scientific">Polymorphum gilvum (strain LMG 25793 / CGMCC 1.9160 / SL003B-26A1)</name>
    <dbReference type="NCBI Taxonomy" id="991905"/>
    <lineage>
        <taxon>Bacteria</taxon>
        <taxon>Pseudomonadati</taxon>
        <taxon>Pseudomonadota</taxon>
        <taxon>Alphaproteobacteria</taxon>
        <taxon>Rhodobacterales</taxon>
        <taxon>Paracoccaceae</taxon>
        <taxon>Polymorphum</taxon>
    </lineage>
</organism>
<dbReference type="RefSeq" id="WP_013652556.1">
    <property type="nucleotide sequence ID" value="NC_015259.1"/>
</dbReference>
<dbReference type="InterPro" id="IPR012292">
    <property type="entry name" value="Globin/Proto"/>
</dbReference>
<gene>
    <name evidence="1" type="ordered locus">SL003B_1812</name>
</gene>
<keyword evidence="1" id="KW-0378">Hydrolase</keyword>
<dbReference type="Proteomes" id="UP000008130">
    <property type="component" value="Chromosome"/>
</dbReference>
<dbReference type="OrthoDB" id="7678071at2"/>
<dbReference type="KEGG" id="pgv:SL003B_1812"/>
<reference evidence="1 2" key="1">
    <citation type="journal article" date="2011" name="J. Bacteriol.">
        <title>Complete genome sequence of Polymorphum gilvum SL003B-26A1T, a crude oil-degrading bacterium from oil-polluted saline soil.</title>
        <authorList>
            <person name="Li S.G."/>
            <person name="Tang Y.Q."/>
            <person name="Nie Y."/>
            <person name="Cai M."/>
            <person name="Wu X.L."/>
        </authorList>
    </citation>
    <scope>NUCLEOTIDE SEQUENCE [LARGE SCALE GENOMIC DNA]</scope>
    <source>
        <strain evidence="2">LMG 25793 / CGMCC 1.9160 / SL003B-26A1</strain>
    </source>
</reference>
<dbReference type="SUPFAM" id="SSF46458">
    <property type="entry name" value="Globin-like"/>
    <property type="match status" value="1"/>
</dbReference>
<evidence type="ECO:0000313" key="1">
    <source>
        <dbReference type="EMBL" id="ADZ70239.1"/>
    </source>
</evidence>
<evidence type="ECO:0000313" key="2">
    <source>
        <dbReference type="Proteomes" id="UP000008130"/>
    </source>
</evidence>
<dbReference type="GO" id="GO:0020037">
    <property type="term" value="F:heme binding"/>
    <property type="evidence" value="ECO:0007669"/>
    <property type="project" value="InterPro"/>
</dbReference>
<dbReference type="GO" id="GO:0019825">
    <property type="term" value="F:oxygen binding"/>
    <property type="evidence" value="ECO:0007669"/>
    <property type="project" value="InterPro"/>
</dbReference>
<keyword evidence="1" id="KW-0645">Protease</keyword>
<accession>F2IV10</accession>
<dbReference type="EMBL" id="CP002568">
    <property type="protein sequence ID" value="ADZ70239.1"/>
    <property type="molecule type" value="Genomic_DNA"/>
</dbReference>
<dbReference type="GO" id="GO:0008233">
    <property type="term" value="F:peptidase activity"/>
    <property type="evidence" value="ECO:0007669"/>
    <property type="project" value="UniProtKB-KW"/>
</dbReference>